<reference evidence="1 2" key="1">
    <citation type="submission" date="2019-06" db="EMBL/GenBank/DDBJ databases">
        <title>A chromosome-scale genome assembly of the striped catfish, Pangasianodon hypophthalmus.</title>
        <authorList>
            <person name="Wen M."/>
            <person name="Zahm M."/>
            <person name="Roques C."/>
            <person name="Cabau C."/>
            <person name="Klopp C."/>
            <person name="Donnadieu C."/>
            <person name="Jouanno E."/>
            <person name="Avarre J.-C."/>
            <person name="Campet M."/>
            <person name="Ha T.T.T."/>
            <person name="Dugue R."/>
            <person name="Lampietro C."/>
            <person name="Louis A."/>
            <person name="Herpin A."/>
            <person name="Echchiki A."/>
            <person name="Berthelot C."/>
            <person name="Parey E."/>
            <person name="Roest-Crollius H."/>
            <person name="Braasch I."/>
            <person name="Postlethwait J."/>
            <person name="Bobe J."/>
            <person name="Montfort J."/>
            <person name="Bouchez O."/>
            <person name="Begum T."/>
            <person name="Schartl M."/>
            <person name="Guiguen Y."/>
        </authorList>
    </citation>
    <scope>NUCLEOTIDE SEQUENCE [LARGE SCALE GENOMIC DNA]</scope>
    <source>
        <strain evidence="1 2">Indonesia</strain>
        <tissue evidence="1">Blood</tissue>
    </source>
</reference>
<comment type="caution">
    <text evidence="1">The sequence shown here is derived from an EMBL/GenBank/DDBJ whole genome shotgun (WGS) entry which is preliminary data.</text>
</comment>
<gene>
    <name evidence="1" type="ORF">PHYPO_G00248940</name>
</gene>
<dbReference type="EMBL" id="VFJC01000044">
    <property type="protein sequence ID" value="KAB5514974.1"/>
    <property type="molecule type" value="Genomic_DNA"/>
</dbReference>
<name>A0A5N5JAJ1_PANHP</name>
<dbReference type="Proteomes" id="UP000327468">
    <property type="component" value="Unassembled WGS sequence"/>
</dbReference>
<evidence type="ECO:0000313" key="2">
    <source>
        <dbReference type="Proteomes" id="UP000327468"/>
    </source>
</evidence>
<proteinExistence type="predicted"/>
<dbReference type="AlphaFoldDB" id="A0A5N5JAJ1"/>
<organism evidence="1 2">
    <name type="scientific">Pangasianodon hypophthalmus</name>
    <name type="common">Striped catfish</name>
    <name type="synonym">Helicophagus hypophthalmus</name>
    <dbReference type="NCBI Taxonomy" id="310915"/>
    <lineage>
        <taxon>Eukaryota</taxon>
        <taxon>Metazoa</taxon>
        <taxon>Chordata</taxon>
        <taxon>Craniata</taxon>
        <taxon>Vertebrata</taxon>
        <taxon>Euteleostomi</taxon>
        <taxon>Actinopterygii</taxon>
        <taxon>Neopterygii</taxon>
        <taxon>Teleostei</taxon>
        <taxon>Ostariophysi</taxon>
        <taxon>Siluriformes</taxon>
        <taxon>Pangasiidae</taxon>
        <taxon>Pangasianodon</taxon>
    </lineage>
</organism>
<keyword evidence="2" id="KW-1185">Reference proteome</keyword>
<sequence length="144" mass="16139">MAFHCSPHETCLSSVNCTSENGLKRKSGTLRDLETLLMETCHMNNVPHLLLQYTHSTAFIYLLCDVSVHVQGQLSESTLFGIRLQWDIWIVVLSLFCACNALNKALITRYNVAAVLVLCVLTARVSVDYKISGIGGDWKRVKCY</sequence>
<protein>
    <submittedName>
        <fullName evidence="1">Uncharacterized protein</fullName>
    </submittedName>
</protein>
<accession>A0A5N5JAJ1</accession>
<evidence type="ECO:0000313" key="1">
    <source>
        <dbReference type="EMBL" id="KAB5514974.1"/>
    </source>
</evidence>